<keyword evidence="4 13" id="KW-0732">Signal</keyword>
<dbReference type="Pfam" id="PF20805">
    <property type="entry name" value="Integrin_A_Ig_2"/>
    <property type="match status" value="1"/>
</dbReference>
<keyword evidence="8 13" id="KW-0401">Integrin</keyword>
<evidence type="ECO:0000256" key="1">
    <source>
        <dbReference type="ARBA" id="ARBA00004479"/>
    </source>
</evidence>
<evidence type="ECO:0000256" key="13">
    <source>
        <dbReference type="RuleBase" id="RU003762"/>
    </source>
</evidence>
<feature type="signal peptide" evidence="13">
    <location>
        <begin position="1"/>
        <end position="17"/>
    </location>
</feature>
<comment type="subcellular location">
    <subcellularLocation>
        <location evidence="1 13">Membrane</location>
        <topology evidence="1 13">Single-pass type I membrane protein</topology>
    </subcellularLocation>
</comment>
<evidence type="ECO:0000259" key="15">
    <source>
        <dbReference type="Pfam" id="PF20805"/>
    </source>
</evidence>
<feature type="transmembrane region" description="Helical" evidence="13">
    <location>
        <begin position="898"/>
        <end position="919"/>
    </location>
</feature>
<keyword evidence="3 13" id="KW-0812">Transmembrane</keyword>
<dbReference type="Pfam" id="PF01839">
    <property type="entry name" value="FG-GAP"/>
    <property type="match status" value="2"/>
</dbReference>
<evidence type="ECO:0000256" key="10">
    <source>
        <dbReference type="ARBA" id="ARBA00023170"/>
    </source>
</evidence>
<feature type="chain" id="PRO_5034902029" evidence="13">
    <location>
        <begin position="18"/>
        <end position="958"/>
    </location>
</feature>
<keyword evidence="11" id="KW-0325">Glycoprotein</keyword>
<dbReference type="InterPro" id="IPR028994">
    <property type="entry name" value="Integrin_alpha_N"/>
</dbReference>
<dbReference type="Gene3D" id="2.130.10.130">
    <property type="entry name" value="Integrin alpha, N-terminal"/>
    <property type="match status" value="2"/>
</dbReference>
<evidence type="ECO:0000256" key="2">
    <source>
        <dbReference type="ARBA" id="ARBA00008054"/>
    </source>
</evidence>
<dbReference type="GO" id="GO:0009897">
    <property type="term" value="C:external side of plasma membrane"/>
    <property type="evidence" value="ECO:0007669"/>
    <property type="project" value="TreeGrafter"/>
</dbReference>
<organism evidence="17 18">
    <name type="scientific">Scleropages formosus</name>
    <name type="common">Asian bonytongue</name>
    <name type="synonym">Osteoglossum formosum</name>
    <dbReference type="NCBI Taxonomy" id="113540"/>
    <lineage>
        <taxon>Eukaryota</taxon>
        <taxon>Metazoa</taxon>
        <taxon>Chordata</taxon>
        <taxon>Craniata</taxon>
        <taxon>Vertebrata</taxon>
        <taxon>Euteleostomi</taxon>
        <taxon>Actinopterygii</taxon>
        <taxon>Neopterygii</taxon>
        <taxon>Teleostei</taxon>
        <taxon>Osteoglossocephala</taxon>
        <taxon>Osteoglossomorpha</taxon>
        <taxon>Osteoglossiformes</taxon>
        <taxon>Osteoglossidae</taxon>
        <taxon>Scleropages</taxon>
    </lineage>
</organism>
<dbReference type="InterPro" id="IPR013519">
    <property type="entry name" value="Int_alpha_beta-p"/>
</dbReference>
<dbReference type="FunFam" id="2.60.40.1510:FF:000001">
    <property type="entry name" value="Integrin alpha V"/>
    <property type="match status" value="1"/>
</dbReference>
<dbReference type="GO" id="GO:0007160">
    <property type="term" value="P:cell-matrix adhesion"/>
    <property type="evidence" value="ECO:0007669"/>
    <property type="project" value="TreeGrafter"/>
</dbReference>
<dbReference type="PANTHER" id="PTHR23220:SF73">
    <property type="entry name" value="INTEGRIN ALPHA-IIB"/>
    <property type="match status" value="1"/>
</dbReference>
<feature type="domain" description="Integrin alpha third immunoglobulin-like" evidence="16">
    <location>
        <begin position="684"/>
        <end position="887"/>
    </location>
</feature>
<dbReference type="InterPro" id="IPR000413">
    <property type="entry name" value="Integrin_alpha"/>
</dbReference>
<dbReference type="InterPro" id="IPR048285">
    <property type="entry name" value="Integrin_alpha_Ig-like_2"/>
</dbReference>
<evidence type="ECO:0000259" key="16">
    <source>
        <dbReference type="Pfam" id="PF20806"/>
    </source>
</evidence>
<keyword evidence="5" id="KW-0677">Repeat</keyword>
<evidence type="ECO:0000256" key="7">
    <source>
        <dbReference type="ARBA" id="ARBA00022989"/>
    </source>
</evidence>
<evidence type="ECO:0000256" key="11">
    <source>
        <dbReference type="ARBA" id="ARBA00023180"/>
    </source>
</evidence>
<feature type="repeat" description="FG-GAP" evidence="12">
    <location>
        <begin position="235"/>
        <end position="300"/>
    </location>
</feature>
<dbReference type="GO" id="GO:0098609">
    <property type="term" value="P:cell-cell adhesion"/>
    <property type="evidence" value="ECO:0007669"/>
    <property type="project" value="TreeGrafter"/>
</dbReference>
<keyword evidence="7 13" id="KW-1133">Transmembrane helix</keyword>
<dbReference type="SUPFAM" id="SSF69179">
    <property type="entry name" value="Integrin domains"/>
    <property type="match status" value="3"/>
</dbReference>
<evidence type="ECO:0000256" key="9">
    <source>
        <dbReference type="ARBA" id="ARBA00023136"/>
    </source>
</evidence>
<evidence type="ECO:0000256" key="12">
    <source>
        <dbReference type="PROSITE-ProRule" id="PRU00803"/>
    </source>
</evidence>
<dbReference type="Gene3D" id="2.60.40.1530">
    <property type="entry name" value="ntegrin, alpha v. Chain A, domain 4"/>
    <property type="match status" value="1"/>
</dbReference>
<dbReference type="InterPro" id="IPR048286">
    <property type="entry name" value="Integrin_alpha_Ig-like_3"/>
</dbReference>
<evidence type="ECO:0000313" key="17">
    <source>
        <dbReference type="Ensembl" id="ENSSFOP00015033040.2"/>
    </source>
</evidence>
<keyword evidence="9 13" id="KW-0472">Membrane</keyword>
<evidence type="ECO:0000259" key="14">
    <source>
        <dbReference type="Pfam" id="PF08441"/>
    </source>
</evidence>
<dbReference type="GO" id="GO:0008305">
    <property type="term" value="C:integrin complex"/>
    <property type="evidence" value="ECO:0007669"/>
    <property type="project" value="InterPro"/>
</dbReference>
<keyword evidence="18" id="KW-1185">Reference proteome</keyword>
<name>A0A8C9S5I8_SCLFO</name>
<dbReference type="GeneTree" id="ENSGT00940000160724"/>
<dbReference type="GO" id="GO:0007229">
    <property type="term" value="P:integrin-mediated signaling pathway"/>
    <property type="evidence" value="ECO:0007669"/>
    <property type="project" value="UniProtKB-KW"/>
</dbReference>
<dbReference type="GO" id="GO:0033627">
    <property type="term" value="P:cell adhesion mediated by integrin"/>
    <property type="evidence" value="ECO:0007669"/>
    <property type="project" value="TreeGrafter"/>
</dbReference>
<comment type="similarity">
    <text evidence="2 13">Belongs to the integrin alpha chain family.</text>
</comment>
<accession>A0A8C9S5I8</accession>
<proteinExistence type="inferred from homology"/>
<keyword evidence="10 13" id="KW-0675">Receptor</keyword>
<dbReference type="InterPro" id="IPR013649">
    <property type="entry name" value="Integrin_alpha_Ig-like_1"/>
</dbReference>
<dbReference type="InterPro" id="IPR032695">
    <property type="entry name" value="Integrin_dom_sf"/>
</dbReference>
<reference evidence="17" key="3">
    <citation type="submission" date="2025-09" db="UniProtKB">
        <authorList>
            <consortium name="Ensembl"/>
        </authorList>
    </citation>
    <scope>IDENTIFICATION</scope>
</reference>
<sequence length="958" mass="105319">SRGITIFSLLFSQLCTAALNRLHRHVPSYFISYFGFSLDFYQFGNKSISVVVGAPKASTEQYDVTEGGAVFLCPWSSEGGSCYDLVFDTRGDEKHFYAGSAAVVSKSYQWFGASVRAGQNHILACAPLYHWNVIDGLDESGMTPVGNCILRDMNTGKLAKFSPCKDTTMDKVYEDRGNCKWHHVFAPTRTFPPLSLCPPVRPSIRPPHLTAPGSSKYPPGSALRCKYVLQGGRWTMLLLSFCLQVASYFGHAVAVTDINSDGRDDVLVGAPLFMERLSSAQLHEVGQVCVYLQRKRSTFSSKANQKLLGADVYGRFGSAIAPLGDIDQDGFNDVAVGAPFSGDGGRVFVFRGQAEGLMLQHSQVLPSPFQALAAPAAFGFTLRGGTDIDTNGYPGRSNYRARAVVRAKAHISLDPDFLNPDMKTCQLPRVNSAVSCWVVYVFVYTYSPVELQLDKMKQKTARRTLLLQSSQPQEHFSLTIQSSAGTACKNLTAYLRSEFKDKLSPIFIALSYKLGGSSEVVLHGQTSAVVQSRIILDCGDDNVCVPELKLAVKAANDRLLIGDENPVLLLVEAENRGEGAYETELHVHPPAHTHYQSVLSDKEGFSRLVCVQKKSNETVTVTCDLGNPMKHGQKLQAGLYFSVGNLEDVESRVSFQIQIKSKNIQNPNSNLVNLRINVSAVATLEMRGGSSPMECVLPIANWKPVEEPKSLEEVGPLVEHVYELRNLGPARVNARVEVEFPTSRQGDLLLYVFANASEESLTCRSDSADIDPLRVEDASNGTAAVVHRINKREAEQHDAQPKETIHVNCTGGDTCVRFVCEARDLDRGESAVVKVMSRLWVQTFLKSPYVGFVLHSRAYYKLLGMPSKIQPEVLLHGHSETHTAVVWRSPDGEKEVPVWWIVVAVISGLLLLALIIFILQKVQGCVLFGSQTAGGATLCLLHFSTTIKHKTVKFQFYC</sequence>
<dbReference type="Pfam" id="PF20806">
    <property type="entry name" value="Integrin_A_Ig_3"/>
    <property type="match status" value="1"/>
</dbReference>
<dbReference type="Gene3D" id="1.20.5.930">
    <property type="entry name" value="Bicelle-embedded integrin alpha(iib) transmembrane segment"/>
    <property type="match status" value="1"/>
</dbReference>
<dbReference type="PROSITE" id="PS51470">
    <property type="entry name" value="FG_GAP"/>
    <property type="match status" value="3"/>
</dbReference>
<dbReference type="AlphaFoldDB" id="A0A8C9S5I8"/>
<dbReference type="OrthoDB" id="5317514at2759"/>
<evidence type="ECO:0000256" key="8">
    <source>
        <dbReference type="ARBA" id="ARBA00023037"/>
    </source>
</evidence>
<dbReference type="SMART" id="SM00191">
    <property type="entry name" value="Int_alpha"/>
    <property type="match status" value="3"/>
</dbReference>
<dbReference type="PRINTS" id="PR01185">
    <property type="entry name" value="INTEGRINA"/>
</dbReference>
<reference evidence="17" key="2">
    <citation type="submission" date="2025-08" db="UniProtKB">
        <authorList>
            <consortium name="Ensembl"/>
        </authorList>
    </citation>
    <scope>IDENTIFICATION</scope>
</reference>
<keyword evidence="6 13" id="KW-0130">Cell adhesion</keyword>
<dbReference type="Gene3D" id="2.60.40.1460">
    <property type="entry name" value="Integrin domains. Chain A, domain 2"/>
    <property type="match status" value="1"/>
</dbReference>
<dbReference type="GO" id="GO:0005178">
    <property type="term" value="F:integrin binding"/>
    <property type="evidence" value="ECO:0007669"/>
    <property type="project" value="TreeGrafter"/>
</dbReference>
<dbReference type="PANTHER" id="PTHR23220">
    <property type="entry name" value="INTEGRIN ALPHA"/>
    <property type="match status" value="1"/>
</dbReference>
<evidence type="ECO:0000313" key="18">
    <source>
        <dbReference type="Proteomes" id="UP000694397"/>
    </source>
</evidence>
<protein>
    <submittedName>
        <fullName evidence="17">Integrin, alpha 2b</fullName>
    </submittedName>
</protein>
<dbReference type="Proteomes" id="UP000694397">
    <property type="component" value="Chromosome 8"/>
</dbReference>
<evidence type="ECO:0000256" key="4">
    <source>
        <dbReference type="ARBA" id="ARBA00022729"/>
    </source>
</evidence>
<dbReference type="GO" id="GO:0001525">
    <property type="term" value="P:angiogenesis"/>
    <property type="evidence" value="ECO:0007669"/>
    <property type="project" value="TreeGrafter"/>
</dbReference>
<evidence type="ECO:0000256" key="6">
    <source>
        <dbReference type="ARBA" id="ARBA00022889"/>
    </source>
</evidence>
<evidence type="ECO:0000256" key="3">
    <source>
        <dbReference type="ARBA" id="ARBA00022692"/>
    </source>
</evidence>
<feature type="repeat" description="FG-GAP" evidence="12">
    <location>
        <begin position="302"/>
        <end position="359"/>
    </location>
</feature>
<evidence type="ECO:0000256" key="5">
    <source>
        <dbReference type="ARBA" id="ARBA00022737"/>
    </source>
</evidence>
<feature type="domain" description="Integrin alpha first immunoglubulin-like" evidence="14">
    <location>
        <begin position="401"/>
        <end position="515"/>
    </location>
</feature>
<dbReference type="InterPro" id="IPR013517">
    <property type="entry name" value="FG-GAP"/>
</dbReference>
<dbReference type="SUPFAM" id="SSF69318">
    <property type="entry name" value="Integrin alpha N-terminal domain"/>
    <property type="match status" value="1"/>
</dbReference>
<feature type="repeat" description="FG-GAP" evidence="12">
    <location>
        <begin position="20"/>
        <end position="82"/>
    </location>
</feature>
<dbReference type="Ensembl" id="ENSSFOT00015033404.2">
    <property type="protein sequence ID" value="ENSSFOP00015033040.2"/>
    <property type="gene ID" value="ENSSFOG00015021092.2"/>
</dbReference>
<feature type="domain" description="Integrin alpha second immunoglobulin-like" evidence="15">
    <location>
        <begin position="538"/>
        <end position="678"/>
    </location>
</feature>
<dbReference type="Gene3D" id="2.60.40.1510">
    <property type="entry name" value="ntegrin, alpha v. Chain A, domain 3"/>
    <property type="match status" value="1"/>
</dbReference>
<reference evidence="17 18" key="1">
    <citation type="submission" date="2019-04" db="EMBL/GenBank/DDBJ databases">
        <authorList>
            <consortium name="Wellcome Sanger Institute Data Sharing"/>
        </authorList>
    </citation>
    <scope>NUCLEOTIDE SEQUENCE [LARGE SCALE GENOMIC DNA]</scope>
</reference>
<dbReference type="Pfam" id="PF08441">
    <property type="entry name" value="Integrin_A_Ig_1"/>
    <property type="match status" value="1"/>
</dbReference>